<evidence type="ECO:0000256" key="1">
    <source>
        <dbReference type="SAM" id="MobiDB-lite"/>
    </source>
</evidence>
<protein>
    <submittedName>
        <fullName evidence="2">Uncharacterized protein</fullName>
    </submittedName>
</protein>
<sequence>MAEPEAWRGAGPRRSKANLREVASERGEEACNVDLPSYISAHDILAAPVYHYFL</sequence>
<proteinExistence type="predicted"/>
<feature type="region of interest" description="Disordered" evidence="1">
    <location>
        <begin position="1"/>
        <end position="21"/>
    </location>
</feature>
<reference evidence="2" key="2">
    <citation type="journal article" date="2015" name="Data Brief">
        <title>Shoot transcriptome of the giant reed, Arundo donax.</title>
        <authorList>
            <person name="Barrero R.A."/>
            <person name="Guerrero F.D."/>
            <person name="Moolhuijzen P."/>
            <person name="Goolsby J.A."/>
            <person name="Tidwell J."/>
            <person name="Bellgard S.E."/>
            <person name="Bellgard M.I."/>
        </authorList>
    </citation>
    <scope>NUCLEOTIDE SEQUENCE</scope>
    <source>
        <tissue evidence="2">Shoot tissue taken approximately 20 cm above the soil surface</tissue>
    </source>
</reference>
<evidence type="ECO:0000313" key="2">
    <source>
        <dbReference type="EMBL" id="JAD97263.1"/>
    </source>
</evidence>
<organism evidence="2">
    <name type="scientific">Arundo donax</name>
    <name type="common">Giant reed</name>
    <name type="synonym">Donax arundinaceus</name>
    <dbReference type="NCBI Taxonomy" id="35708"/>
    <lineage>
        <taxon>Eukaryota</taxon>
        <taxon>Viridiplantae</taxon>
        <taxon>Streptophyta</taxon>
        <taxon>Embryophyta</taxon>
        <taxon>Tracheophyta</taxon>
        <taxon>Spermatophyta</taxon>
        <taxon>Magnoliopsida</taxon>
        <taxon>Liliopsida</taxon>
        <taxon>Poales</taxon>
        <taxon>Poaceae</taxon>
        <taxon>PACMAD clade</taxon>
        <taxon>Arundinoideae</taxon>
        <taxon>Arundineae</taxon>
        <taxon>Arundo</taxon>
    </lineage>
</organism>
<dbReference type="AlphaFoldDB" id="A0A0A9EE28"/>
<dbReference type="EMBL" id="GBRH01200632">
    <property type="protein sequence ID" value="JAD97263.1"/>
    <property type="molecule type" value="Transcribed_RNA"/>
</dbReference>
<name>A0A0A9EE28_ARUDO</name>
<reference evidence="2" key="1">
    <citation type="submission" date="2014-09" db="EMBL/GenBank/DDBJ databases">
        <authorList>
            <person name="Magalhaes I.L.F."/>
            <person name="Oliveira U."/>
            <person name="Santos F.R."/>
            <person name="Vidigal T.H.D.A."/>
            <person name="Brescovit A.D."/>
            <person name="Santos A.J."/>
        </authorList>
    </citation>
    <scope>NUCLEOTIDE SEQUENCE</scope>
    <source>
        <tissue evidence="2">Shoot tissue taken approximately 20 cm above the soil surface</tissue>
    </source>
</reference>
<accession>A0A0A9EE28</accession>